<dbReference type="EMBL" id="DSKP01000132">
    <property type="protein sequence ID" value="HEB48895.1"/>
    <property type="molecule type" value="Genomic_DNA"/>
</dbReference>
<reference evidence="1" key="1">
    <citation type="journal article" date="2020" name="mSystems">
        <title>Genome- and Community-Level Interaction Insights into Carbon Utilization and Element Cycling Functions of Hydrothermarchaeota in Hydrothermal Sediment.</title>
        <authorList>
            <person name="Zhou Z."/>
            <person name="Liu Y."/>
            <person name="Xu W."/>
            <person name="Pan J."/>
            <person name="Luo Z.H."/>
            <person name="Li M."/>
        </authorList>
    </citation>
    <scope>NUCLEOTIDE SEQUENCE [LARGE SCALE GENOMIC DNA]</scope>
    <source>
        <strain evidence="2">SpSt-1125</strain>
        <strain evidence="1">SpSt-25</strain>
    </source>
</reference>
<evidence type="ECO:0008006" key="3">
    <source>
        <dbReference type="Google" id="ProtNLM"/>
    </source>
</evidence>
<name>A0A7C1T1W3_THEPE</name>
<proteinExistence type="predicted"/>
<evidence type="ECO:0000313" key="2">
    <source>
        <dbReference type="EMBL" id="HHP05649.1"/>
    </source>
</evidence>
<organism evidence="1">
    <name type="scientific">Thermofilum pendens</name>
    <dbReference type="NCBI Taxonomy" id="2269"/>
    <lineage>
        <taxon>Archaea</taxon>
        <taxon>Thermoproteota</taxon>
        <taxon>Thermoprotei</taxon>
        <taxon>Thermofilales</taxon>
        <taxon>Thermofilaceae</taxon>
        <taxon>Thermofilum</taxon>
    </lineage>
</organism>
<sequence length="337" mass="37802">MELALQHLQGERHGREAENLHLHGEEEGAHKGARESPVQRQELDPLAAAFYTSFSREFATTVYTSSWPPPRPRTRRAIAIPSSALSPLKEPARTLHAAFLARALAIFRVEEVLIYKERGVPCTYLEKILTALEVPQYLRRYLVPLERTYRYLGLAPPLAAPSHQLKHENLPLREGIVVKASRGVAEVYAGLDENIIVEGNFSAGDRVTLRREGSRWVAADRDTLDVYWGYRVRSYGSLKEALERSKGRYLVVFTSRRGEPLQSVADRLKRDAEAAGGLLLVYGTWDKGVQEIAEEEGLDLSAFSPYLVNVAVNQGTRTIRTEEAVLISLSLVNYLLP</sequence>
<dbReference type="Gene3D" id="2.40.50.140">
    <property type="entry name" value="Nucleic acid-binding proteins"/>
    <property type="match status" value="1"/>
</dbReference>
<dbReference type="InterPro" id="IPR029026">
    <property type="entry name" value="tRNA_m1G_MTases_N"/>
</dbReference>
<dbReference type="PANTHER" id="PTHR12150:SF13">
    <property type="entry name" value="METHYLTRANSFERASE C9ORF114-RELATED"/>
    <property type="match status" value="1"/>
</dbReference>
<dbReference type="InterPro" id="IPR029028">
    <property type="entry name" value="Alpha/beta_knot_MTases"/>
</dbReference>
<dbReference type="EMBL" id="DRZM01000218">
    <property type="protein sequence ID" value="HHP05649.1"/>
    <property type="molecule type" value="Genomic_DNA"/>
</dbReference>
<dbReference type="Pfam" id="PF02598">
    <property type="entry name" value="Methyltrn_RNA_3"/>
    <property type="match status" value="1"/>
</dbReference>
<dbReference type="Gene3D" id="3.40.1280.10">
    <property type="match status" value="1"/>
</dbReference>
<dbReference type="PANTHER" id="PTHR12150">
    <property type="entry name" value="CLASS IV SAM-BINDING METHYLTRANSFERASE-RELATED"/>
    <property type="match status" value="1"/>
</dbReference>
<accession>A0A7C1T1W3</accession>
<protein>
    <recommendedName>
        <fullName evidence="3">RNA-binding protein</fullName>
    </recommendedName>
</protein>
<dbReference type="InterPro" id="IPR012340">
    <property type="entry name" value="NA-bd_OB-fold"/>
</dbReference>
<evidence type="ECO:0000313" key="1">
    <source>
        <dbReference type="EMBL" id="HEB48895.1"/>
    </source>
</evidence>
<dbReference type="AlphaFoldDB" id="A0A7C1T1W3"/>
<dbReference type="InterPro" id="IPR003750">
    <property type="entry name" value="Put_MeTrfase-C9orf114-like"/>
</dbReference>
<gene>
    <name evidence="2" type="ORF">ENM88_07910</name>
    <name evidence="1" type="ORF">ENP77_03785</name>
</gene>
<dbReference type="SUPFAM" id="SSF75217">
    <property type="entry name" value="alpha/beta knot"/>
    <property type="match status" value="1"/>
</dbReference>
<comment type="caution">
    <text evidence="1">The sequence shown here is derived from an EMBL/GenBank/DDBJ whole genome shotgun (WGS) entry which is preliminary data.</text>
</comment>
<dbReference type="CDD" id="cd18086">
    <property type="entry name" value="HsC9orf114-like"/>
    <property type="match status" value="1"/>
</dbReference>